<evidence type="ECO:0000313" key="4">
    <source>
        <dbReference type="Proteomes" id="UP000028524"/>
    </source>
</evidence>
<name>A0A084QKX2_STAC4</name>
<evidence type="ECO:0000313" key="3">
    <source>
        <dbReference type="EMBL" id="KFA64607.1"/>
    </source>
</evidence>
<keyword evidence="2" id="KW-0472">Membrane</keyword>
<feature type="region of interest" description="Disordered" evidence="1">
    <location>
        <begin position="57"/>
        <end position="104"/>
    </location>
</feature>
<feature type="transmembrane region" description="Helical" evidence="2">
    <location>
        <begin position="28"/>
        <end position="48"/>
    </location>
</feature>
<dbReference type="InParanoid" id="A0A084QKX2"/>
<proteinExistence type="predicted"/>
<dbReference type="AlphaFoldDB" id="A0A084QKX2"/>
<keyword evidence="4" id="KW-1185">Reference proteome</keyword>
<protein>
    <submittedName>
        <fullName evidence="3">Uncharacterized protein</fullName>
    </submittedName>
</protein>
<dbReference type="Proteomes" id="UP000028524">
    <property type="component" value="Unassembled WGS sequence"/>
</dbReference>
<keyword evidence="2" id="KW-0812">Transmembrane</keyword>
<dbReference type="EMBL" id="KL660665">
    <property type="protein sequence ID" value="KFA64607.1"/>
    <property type="molecule type" value="Genomic_DNA"/>
</dbReference>
<evidence type="ECO:0000256" key="2">
    <source>
        <dbReference type="SAM" id="Phobius"/>
    </source>
</evidence>
<organism evidence="3 4">
    <name type="scientific">Stachybotrys chlorohalonatus (strain IBT 40285)</name>
    <dbReference type="NCBI Taxonomy" id="1283841"/>
    <lineage>
        <taxon>Eukaryota</taxon>
        <taxon>Fungi</taxon>
        <taxon>Dikarya</taxon>
        <taxon>Ascomycota</taxon>
        <taxon>Pezizomycotina</taxon>
        <taxon>Sordariomycetes</taxon>
        <taxon>Hypocreomycetidae</taxon>
        <taxon>Hypocreales</taxon>
        <taxon>Stachybotryaceae</taxon>
        <taxon>Stachybotrys</taxon>
    </lineage>
</organism>
<evidence type="ECO:0000256" key="1">
    <source>
        <dbReference type="SAM" id="MobiDB-lite"/>
    </source>
</evidence>
<sequence length="104" mass="11296">MSTGGSGLAAGGFAASHADGSTFGTRYIIAISIAVPLLVTLCGGVWYYRRRRAAKQRARPQVWRDTKRVRRPGGHNPLSRWLGGVKKPAKARVKHEKNADDSPV</sequence>
<accession>A0A084QKX2</accession>
<reference evidence="3 4" key="1">
    <citation type="journal article" date="2014" name="BMC Genomics">
        <title>Comparative genome sequencing reveals chemotype-specific gene clusters in the toxigenic black mold Stachybotrys.</title>
        <authorList>
            <person name="Semeiks J."/>
            <person name="Borek D."/>
            <person name="Otwinowski Z."/>
            <person name="Grishin N.V."/>
        </authorList>
    </citation>
    <scope>NUCLEOTIDE SEQUENCE [LARGE SCALE GENOMIC DNA]</scope>
    <source>
        <strain evidence="3 4">IBT 40285</strain>
    </source>
</reference>
<dbReference type="OrthoDB" id="10338752at2759"/>
<keyword evidence="2" id="KW-1133">Transmembrane helix</keyword>
<dbReference type="HOGENOM" id="CLU_2251817_0_0_1"/>
<gene>
    <name evidence="3" type="ORF">S40285_10155</name>
</gene>